<dbReference type="EMBL" id="SBJO01000120">
    <property type="protein sequence ID" value="KAF9762925.1"/>
    <property type="molecule type" value="Genomic_DNA"/>
</dbReference>
<dbReference type="Proteomes" id="UP000740883">
    <property type="component" value="Unassembled WGS sequence"/>
</dbReference>
<keyword evidence="3" id="KW-1185">Reference proteome</keyword>
<evidence type="ECO:0000256" key="1">
    <source>
        <dbReference type="SAM" id="SignalP"/>
    </source>
</evidence>
<evidence type="ECO:0000313" key="2">
    <source>
        <dbReference type="EMBL" id="KAF9762925.1"/>
    </source>
</evidence>
<protein>
    <submittedName>
        <fullName evidence="2">Uncharacterized protein</fullName>
    </submittedName>
</protein>
<proteinExistence type="predicted"/>
<accession>A0A9P6KYY3</accession>
<evidence type="ECO:0000313" key="3">
    <source>
        <dbReference type="Proteomes" id="UP000740883"/>
    </source>
</evidence>
<gene>
    <name evidence="2" type="ORF">NGRA_1660</name>
</gene>
<feature type="chain" id="PRO_5040252751" evidence="1">
    <location>
        <begin position="16"/>
        <end position="364"/>
    </location>
</feature>
<organism evidence="2 3">
    <name type="scientific">Nosema granulosis</name>
    <dbReference type="NCBI Taxonomy" id="83296"/>
    <lineage>
        <taxon>Eukaryota</taxon>
        <taxon>Fungi</taxon>
        <taxon>Fungi incertae sedis</taxon>
        <taxon>Microsporidia</taxon>
        <taxon>Nosematidae</taxon>
        <taxon>Nosema</taxon>
    </lineage>
</organism>
<comment type="caution">
    <text evidence="2">The sequence shown here is derived from an EMBL/GenBank/DDBJ whole genome shotgun (WGS) entry which is preliminary data.</text>
</comment>
<dbReference type="AlphaFoldDB" id="A0A9P6KYY3"/>
<sequence>MKILFSLYLLSCTCGKIEYAMSQMGLYISYNSDISLVKSSFKIYEITLTVNENCGVVYNYLYFDGKNRIVYGCCDYNLVRKALLKENNEMYQSLVLKYMFKNSRRNMKDVDLPIFRKLNHIVDYGNNIEMYFCGSTSPFGSLSKEIDPFLCSRIHVEKNNILSFNVSNFKKPYKFLYFKDANDCLEGLKGCLNPKGNKKLSLLKHFSEKAGKKSIDELNISTSTTSLSPAFGILKDIYALLAVISKKCSNIVPNIFPEKRKSIYGRMLCSVCINFNTNIQEKSSKNVNFIKFKFFNGIGDDITSSSIQYYLISTCVFIPFDELLQRSISSVEIEFNNRTTGKINLDEYYEKAKKKIAFNIKEYN</sequence>
<feature type="signal peptide" evidence="1">
    <location>
        <begin position="1"/>
        <end position="15"/>
    </location>
</feature>
<keyword evidence="1" id="KW-0732">Signal</keyword>
<reference evidence="2 3" key="1">
    <citation type="journal article" date="2020" name="Genome Biol. Evol.">
        <title>Comparative genomics of strictly vertically transmitted, feminizing microsporidia endosymbionts of amphipod crustaceans.</title>
        <authorList>
            <person name="Cormier A."/>
            <person name="Chebbi M.A."/>
            <person name="Giraud I."/>
            <person name="Wattier R."/>
            <person name="Teixeira M."/>
            <person name="Gilbert C."/>
            <person name="Rigaud T."/>
            <person name="Cordaux R."/>
        </authorList>
    </citation>
    <scope>NUCLEOTIDE SEQUENCE [LARGE SCALE GENOMIC DNA]</scope>
    <source>
        <strain evidence="2 3">Ou3-Ou53</strain>
    </source>
</reference>
<name>A0A9P6KYY3_9MICR</name>